<organism evidence="3 4">
    <name type="scientific">Porphyromonas cangingivalis</name>
    <dbReference type="NCBI Taxonomy" id="36874"/>
    <lineage>
        <taxon>Bacteria</taxon>
        <taxon>Pseudomonadati</taxon>
        <taxon>Bacteroidota</taxon>
        <taxon>Bacteroidia</taxon>
        <taxon>Bacteroidales</taxon>
        <taxon>Porphyromonadaceae</taxon>
        <taxon>Porphyromonas</taxon>
    </lineage>
</organism>
<reference evidence="3 4" key="1">
    <citation type="submission" date="2017-02" db="EMBL/GenBank/DDBJ databases">
        <authorList>
            <person name="Peterson S.W."/>
        </authorList>
    </citation>
    <scope>NUCLEOTIDE SEQUENCE [LARGE SCALE GENOMIC DNA]</scope>
    <source>
        <strain evidence="3 4">ATCC 700135</strain>
    </source>
</reference>
<dbReference type="EMBL" id="FUWL01000004">
    <property type="protein sequence ID" value="SJZ37578.1"/>
    <property type="molecule type" value="Genomic_DNA"/>
</dbReference>
<proteinExistence type="inferred from homology"/>
<protein>
    <submittedName>
        <fullName evidence="3">Acetate CoA/acetoacetate CoA-transferase alpha subunit</fullName>
    </submittedName>
</protein>
<dbReference type="PANTHER" id="PTHR13707">
    <property type="entry name" value="KETOACID-COENZYME A TRANSFERASE"/>
    <property type="match status" value="1"/>
</dbReference>
<name>A0A1T4K549_PORCN</name>
<dbReference type="SUPFAM" id="SSF100950">
    <property type="entry name" value="NagB/RpiA/CoA transferase-like"/>
    <property type="match status" value="1"/>
</dbReference>
<gene>
    <name evidence="3" type="ORF">SAMN02745205_00590</name>
</gene>
<dbReference type="InterPro" id="IPR004163">
    <property type="entry name" value="CoA_transf_BS"/>
</dbReference>
<evidence type="ECO:0000256" key="2">
    <source>
        <dbReference type="ARBA" id="ARBA00022679"/>
    </source>
</evidence>
<dbReference type="Gene3D" id="3.40.1080.10">
    <property type="entry name" value="Glutaconate Coenzyme A-transferase"/>
    <property type="match status" value="1"/>
</dbReference>
<sequence>MKRHRCINPPSVKGTIVIATMTDKKTTVQEAVSMLRDGMTLMIGGFLGNGSPENIIDEIVRVGLKDLTIIANDTSYTDKGLGKLVANHQVKKLIVTHIGTNPVTGEKYNNKDIEIEFVPQGTLAERIRCGGSGLGGVLTRTGVGTIIAEGKQSMTIDGVEYLLELPLRADAALVYATKGDEYGNLVYMGTMQNFNPLMAMAADLVIAEIEHIVPAGEISVESIHTPHIMVDKIVQHN</sequence>
<dbReference type="SMART" id="SM00882">
    <property type="entry name" value="CoA_trans"/>
    <property type="match status" value="1"/>
</dbReference>
<comment type="similarity">
    <text evidence="1">Belongs to the 3-oxoacid CoA-transferase subunit A family.</text>
</comment>
<accession>A0A1T4K549</accession>
<evidence type="ECO:0000256" key="1">
    <source>
        <dbReference type="ARBA" id="ARBA00005612"/>
    </source>
</evidence>
<dbReference type="PROSITE" id="PS01273">
    <property type="entry name" value="COA_TRANSF_1"/>
    <property type="match status" value="1"/>
</dbReference>
<evidence type="ECO:0000313" key="4">
    <source>
        <dbReference type="Proteomes" id="UP000189956"/>
    </source>
</evidence>
<dbReference type="GO" id="GO:0008410">
    <property type="term" value="F:CoA-transferase activity"/>
    <property type="evidence" value="ECO:0007669"/>
    <property type="project" value="InterPro"/>
</dbReference>
<dbReference type="AlphaFoldDB" id="A0A1T4K549"/>
<dbReference type="InterPro" id="IPR004165">
    <property type="entry name" value="CoA_trans_fam_I"/>
</dbReference>
<dbReference type="Pfam" id="PF01144">
    <property type="entry name" value="CoA_trans"/>
    <property type="match status" value="1"/>
</dbReference>
<dbReference type="InterPro" id="IPR012792">
    <property type="entry name" value="3-oxoacid_CoA-transf_A"/>
</dbReference>
<keyword evidence="2 3" id="KW-0808">Transferase</keyword>
<dbReference type="InterPro" id="IPR037171">
    <property type="entry name" value="NagB/RpiA_transferase-like"/>
</dbReference>
<dbReference type="Proteomes" id="UP000189956">
    <property type="component" value="Unassembled WGS sequence"/>
</dbReference>
<dbReference type="NCBIfam" id="TIGR02429">
    <property type="entry name" value="pcaI_scoA_fam"/>
    <property type="match status" value="1"/>
</dbReference>
<evidence type="ECO:0000313" key="3">
    <source>
        <dbReference type="EMBL" id="SJZ37578.1"/>
    </source>
</evidence>
<dbReference type="PANTHER" id="PTHR13707:SF60">
    <property type="entry name" value="ACETATE COA-TRANSFERASE SUBUNIT ALPHA"/>
    <property type="match status" value="1"/>
</dbReference>